<dbReference type="GO" id="GO:0006289">
    <property type="term" value="P:nucleotide-excision repair"/>
    <property type="evidence" value="ECO:0007669"/>
    <property type="project" value="TreeGrafter"/>
</dbReference>
<dbReference type="SUPFAM" id="SSF53300">
    <property type="entry name" value="vWA-like"/>
    <property type="match status" value="1"/>
</dbReference>
<dbReference type="GO" id="GO:0005675">
    <property type="term" value="C:transcription factor TFIIH holo complex"/>
    <property type="evidence" value="ECO:0007669"/>
    <property type="project" value="TreeGrafter"/>
</dbReference>
<organism evidence="2 3">
    <name type="scientific">Geodia barretti</name>
    <name type="common">Barrett's horny sponge</name>
    <dbReference type="NCBI Taxonomy" id="519541"/>
    <lineage>
        <taxon>Eukaryota</taxon>
        <taxon>Metazoa</taxon>
        <taxon>Porifera</taxon>
        <taxon>Demospongiae</taxon>
        <taxon>Heteroscleromorpha</taxon>
        <taxon>Tetractinellida</taxon>
        <taxon>Astrophorina</taxon>
        <taxon>Geodiidae</taxon>
        <taxon>Geodia</taxon>
    </lineage>
</organism>
<dbReference type="Gene3D" id="3.40.50.410">
    <property type="entry name" value="von Willebrand factor, type A domain"/>
    <property type="match status" value="1"/>
</dbReference>
<keyword evidence="3" id="KW-1185">Reference proteome</keyword>
<gene>
    <name evidence="2" type="ORF">GBAR_LOCUS29238</name>
</gene>
<proteinExistence type="predicted"/>
<dbReference type="InterPro" id="IPR007198">
    <property type="entry name" value="Ssl1-like"/>
</dbReference>
<protein>
    <submittedName>
        <fullName evidence="2">General transcription factor IIH subunit 2</fullName>
    </submittedName>
</protein>
<dbReference type="InterPro" id="IPR036465">
    <property type="entry name" value="vWFA_dom_sf"/>
</dbReference>
<feature type="domain" description="Ssl1-like" evidence="1">
    <location>
        <begin position="83"/>
        <end position="217"/>
    </location>
</feature>
<name>A0AA35TSQ7_GEOBA</name>
<dbReference type="Proteomes" id="UP001174909">
    <property type="component" value="Unassembled WGS sequence"/>
</dbReference>
<dbReference type="GO" id="GO:0006357">
    <property type="term" value="P:regulation of transcription by RNA polymerase II"/>
    <property type="evidence" value="ECO:0007669"/>
    <property type="project" value="TreeGrafter"/>
</dbReference>
<evidence type="ECO:0000259" key="1">
    <source>
        <dbReference type="Pfam" id="PF04056"/>
    </source>
</evidence>
<accession>A0AA35TSQ7</accession>
<sequence length="221" mass="24709">MMLPCYPVTLTGKAMETGGEEKEGDKLYTWETKYEKTWEDIREDADGLLTAEDEAEAYKLKRRKLFQHSSSVRLGMMRHMFVIVDSSQVMSDKDLKPNRLTCALKVLEDFVRVFFDQNPISQLGVISTKDGKAEKVLDLNGNPHVLSKTLCGNWSVSGELSLQNALSLAMNGLKHIPSHASREVLVVMGSLTSCDPGNIFTTIEGCVSEVLYRMKVLLMAK</sequence>
<dbReference type="EMBL" id="CASHTH010004097">
    <property type="protein sequence ID" value="CAI8053474.1"/>
    <property type="molecule type" value="Genomic_DNA"/>
</dbReference>
<dbReference type="AlphaFoldDB" id="A0AA35TSQ7"/>
<evidence type="ECO:0000313" key="3">
    <source>
        <dbReference type="Proteomes" id="UP001174909"/>
    </source>
</evidence>
<dbReference type="PANTHER" id="PTHR12695">
    <property type="entry name" value="GENERAL TRANSCRIPTION FACTOR IIH SUBUNIT 2"/>
    <property type="match status" value="1"/>
</dbReference>
<dbReference type="Pfam" id="PF04056">
    <property type="entry name" value="Ssl1"/>
    <property type="match status" value="1"/>
</dbReference>
<dbReference type="PANTHER" id="PTHR12695:SF2">
    <property type="entry name" value="GENERAL TRANSCRIPTION FACTOR IIH SUBUNIT 2-RELATED"/>
    <property type="match status" value="1"/>
</dbReference>
<comment type="caution">
    <text evidence="2">The sequence shown here is derived from an EMBL/GenBank/DDBJ whole genome shotgun (WGS) entry which is preliminary data.</text>
</comment>
<evidence type="ECO:0000313" key="2">
    <source>
        <dbReference type="EMBL" id="CAI8053474.1"/>
    </source>
</evidence>
<reference evidence="2" key="1">
    <citation type="submission" date="2023-03" db="EMBL/GenBank/DDBJ databases">
        <authorList>
            <person name="Steffen K."/>
            <person name="Cardenas P."/>
        </authorList>
    </citation>
    <scope>NUCLEOTIDE SEQUENCE</scope>
</reference>